<keyword evidence="1" id="KW-1133">Transmembrane helix</keyword>
<evidence type="ECO:0000256" key="1">
    <source>
        <dbReference type="SAM" id="Phobius"/>
    </source>
</evidence>
<keyword evidence="1" id="KW-0812">Transmembrane</keyword>
<proteinExistence type="predicted"/>
<dbReference type="Proteomes" id="UP000256964">
    <property type="component" value="Unassembled WGS sequence"/>
</dbReference>
<evidence type="ECO:0000313" key="2">
    <source>
        <dbReference type="EMBL" id="RDX42347.1"/>
    </source>
</evidence>
<evidence type="ECO:0000313" key="3">
    <source>
        <dbReference type="Proteomes" id="UP000256964"/>
    </source>
</evidence>
<accession>A0A371CQ53</accession>
<name>A0A371CQ53_9APHY</name>
<keyword evidence="3" id="KW-1185">Reference proteome</keyword>
<gene>
    <name evidence="2" type="ORF">OH76DRAFT_1411205</name>
</gene>
<dbReference type="EMBL" id="KZ857486">
    <property type="protein sequence ID" value="RDX42347.1"/>
    <property type="molecule type" value="Genomic_DNA"/>
</dbReference>
<organism evidence="2 3">
    <name type="scientific">Lentinus brumalis</name>
    <dbReference type="NCBI Taxonomy" id="2498619"/>
    <lineage>
        <taxon>Eukaryota</taxon>
        <taxon>Fungi</taxon>
        <taxon>Dikarya</taxon>
        <taxon>Basidiomycota</taxon>
        <taxon>Agaricomycotina</taxon>
        <taxon>Agaricomycetes</taxon>
        <taxon>Polyporales</taxon>
        <taxon>Polyporaceae</taxon>
        <taxon>Lentinus</taxon>
    </lineage>
</organism>
<dbReference type="STRING" id="139420.A0A371CQ53"/>
<dbReference type="AlphaFoldDB" id="A0A371CQ53"/>
<sequence length="82" mass="9060">MVIELGYIIGATYFGMTQGHPLRGILSVPLARHRFSIATVTDLVVMIVFVVILQSTKTAFRHTRKGLDTLARYAVIATLLNT</sequence>
<protein>
    <submittedName>
        <fullName evidence="2">Uncharacterized protein</fullName>
    </submittedName>
</protein>
<keyword evidence="1" id="KW-0472">Membrane</keyword>
<reference evidence="2 3" key="1">
    <citation type="journal article" date="2018" name="Biotechnol. Biofuels">
        <title>Integrative visual omics of the white-rot fungus Polyporus brumalis exposes the biotechnological potential of its oxidative enzymes for delignifying raw plant biomass.</title>
        <authorList>
            <person name="Miyauchi S."/>
            <person name="Rancon A."/>
            <person name="Drula E."/>
            <person name="Hage H."/>
            <person name="Chaduli D."/>
            <person name="Favel A."/>
            <person name="Grisel S."/>
            <person name="Henrissat B."/>
            <person name="Herpoel-Gimbert I."/>
            <person name="Ruiz-Duenas F.J."/>
            <person name="Chevret D."/>
            <person name="Hainaut M."/>
            <person name="Lin J."/>
            <person name="Wang M."/>
            <person name="Pangilinan J."/>
            <person name="Lipzen A."/>
            <person name="Lesage-Meessen L."/>
            <person name="Navarro D."/>
            <person name="Riley R."/>
            <person name="Grigoriev I.V."/>
            <person name="Zhou S."/>
            <person name="Raouche S."/>
            <person name="Rosso M.N."/>
        </authorList>
    </citation>
    <scope>NUCLEOTIDE SEQUENCE [LARGE SCALE GENOMIC DNA]</scope>
    <source>
        <strain evidence="2 3">BRFM 1820</strain>
    </source>
</reference>
<feature type="transmembrane region" description="Helical" evidence="1">
    <location>
        <begin position="35"/>
        <end position="55"/>
    </location>
</feature>